<dbReference type="AlphaFoldDB" id="U6L9J0"/>
<keyword evidence="3" id="KW-1185">Reference proteome</keyword>
<gene>
    <name evidence="2" type="ORF">EBH_0010070</name>
</gene>
<evidence type="ECO:0000256" key="1">
    <source>
        <dbReference type="SAM" id="MobiDB-lite"/>
    </source>
</evidence>
<protein>
    <submittedName>
        <fullName evidence="2">Uncharacterized protein</fullName>
    </submittedName>
</protein>
<dbReference type="VEuPathDB" id="ToxoDB:EBH_0010070"/>
<feature type="region of interest" description="Disordered" evidence="1">
    <location>
        <begin position="63"/>
        <end position="84"/>
    </location>
</feature>
<proteinExistence type="predicted"/>
<evidence type="ECO:0000313" key="3">
    <source>
        <dbReference type="Proteomes" id="UP000030750"/>
    </source>
</evidence>
<organism evidence="2 3">
    <name type="scientific">Eimeria brunetti</name>
    <dbReference type="NCBI Taxonomy" id="51314"/>
    <lineage>
        <taxon>Eukaryota</taxon>
        <taxon>Sar</taxon>
        <taxon>Alveolata</taxon>
        <taxon>Apicomplexa</taxon>
        <taxon>Conoidasida</taxon>
        <taxon>Coccidia</taxon>
        <taxon>Eucoccidiorida</taxon>
        <taxon>Eimeriorina</taxon>
        <taxon>Eimeriidae</taxon>
        <taxon>Eimeria</taxon>
    </lineage>
</organism>
<accession>U6L9J0</accession>
<name>U6L9J0_9EIME</name>
<dbReference type="OrthoDB" id="8892477at2759"/>
<evidence type="ECO:0000313" key="2">
    <source>
        <dbReference type="EMBL" id="CDJ45883.1"/>
    </source>
</evidence>
<reference evidence="2" key="2">
    <citation type="submission" date="2013-10" db="EMBL/GenBank/DDBJ databases">
        <authorList>
            <person name="Aslett M."/>
        </authorList>
    </citation>
    <scope>NUCLEOTIDE SEQUENCE [LARGE SCALE GENOMIC DNA]</scope>
    <source>
        <strain evidence="2">Houghton</strain>
    </source>
</reference>
<dbReference type="Proteomes" id="UP000030750">
    <property type="component" value="Unassembled WGS sequence"/>
</dbReference>
<sequence length="100" mass="11410">MISEKVVTAWNLDIVRDLSPTPPMRKLFRQFYDKAQTNILKAKGKQKYYAGTNRREVEYAVGASRHSGISSPGSCRRMAPTRDAEGKATHHYVVHYILDQ</sequence>
<dbReference type="EMBL" id="HG710225">
    <property type="protein sequence ID" value="CDJ45883.1"/>
    <property type="molecule type" value="Genomic_DNA"/>
</dbReference>
<reference evidence="2" key="1">
    <citation type="submission" date="2013-10" db="EMBL/GenBank/DDBJ databases">
        <title>Genomic analysis of the causative agents of coccidiosis in chickens.</title>
        <authorList>
            <person name="Reid A.J."/>
            <person name="Blake D."/>
            <person name="Billington K."/>
            <person name="Browne H."/>
            <person name="Dunn M."/>
            <person name="Hung S."/>
            <person name="Kawahara F."/>
            <person name="Miranda-Saavedra D."/>
            <person name="Mourier T."/>
            <person name="Nagra H."/>
            <person name="Otto T.D."/>
            <person name="Rawlings N."/>
            <person name="Sanchez A."/>
            <person name="Sanders M."/>
            <person name="Subramaniam C."/>
            <person name="Tay Y."/>
            <person name="Dear P."/>
            <person name="Doerig C."/>
            <person name="Gruber A."/>
            <person name="Parkinson J."/>
            <person name="Shirley M."/>
            <person name="Wan K.L."/>
            <person name="Berriman M."/>
            <person name="Tomley F."/>
            <person name="Pain A."/>
        </authorList>
    </citation>
    <scope>NUCLEOTIDE SEQUENCE [LARGE SCALE GENOMIC DNA]</scope>
    <source>
        <strain evidence="2">Houghton</strain>
    </source>
</reference>